<keyword evidence="4" id="KW-1185">Reference proteome</keyword>
<protein>
    <submittedName>
        <fullName evidence="3">Uncharacterized protein</fullName>
    </submittedName>
</protein>
<name>A0A8T0NFW0_PANVG</name>
<dbReference type="Proteomes" id="UP000823388">
    <property type="component" value="Chromosome 9K"/>
</dbReference>
<sequence>MVRGWQIRGRRTEPRRLRRSSRRAGTPRSLVVSAPTHGNSTARRSGNPAFHSGLGAGTGRSSGRRAVRAHDEHHRSIARQMMEMVVASIWVCTTRNWPCTLSLSGGNTLSGFHLGSNNILSSHVRRKCTAQHNRTKYYVSDRDPKSRVKKNIFIRYIGMLLVVSFAPALANVNDYGY</sequence>
<evidence type="ECO:0000256" key="1">
    <source>
        <dbReference type="SAM" id="MobiDB-lite"/>
    </source>
</evidence>
<feature type="transmembrane region" description="Helical" evidence="2">
    <location>
        <begin position="152"/>
        <end position="170"/>
    </location>
</feature>
<feature type="region of interest" description="Disordered" evidence="1">
    <location>
        <begin position="1"/>
        <end position="65"/>
    </location>
</feature>
<evidence type="ECO:0000313" key="4">
    <source>
        <dbReference type="Proteomes" id="UP000823388"/>
    </source>
</evidence>
<proteinExistence type="predicted"/>
<dbReference type="EMBL" id="CM029053">
    <property type="protein sequence ID" value="KAG2548257.1"/>
    <property type="molecule type" value="Genomic_DNA"/>
</dbReference>
<gene>
    <name evidence="3" type="ORF">PVAP13_9KG156970</name>
</gene>
<keyword evidence="2" id="KW-0812">Transmembrane</keyword>
<keyword evidence="2" id="KW-1133">Transmembrane helix</keyword>
<comment type="caution">
    <text evidence="3">The sequence shown here is derived from an EMBL/GenBank/DDBJ whole genome shotgun (WGS) entry which is preliminary data.</text>
</comment>
<reference evidence="3" key="1">
    <citation type="submission" date="2020-05" db="EMBL/GenBank/DDBJ databases">
        <title>WGS assembly of Panicum virgatum.</title>
        <authorList>
            <person name="Lovell J.T."/>
            <person name="Jenkins J."/>
            <person name="Shu S."/>
            <person name="Juenger T.E."/>
            <person name="Schmutz J."/>
        </authorList>
    </citation>
    <scope>NUCLEOTIDE SEQUENCE</scope>
    <source>
        <strain evidence="3">AP13</strain>
    </source>
</reference>
<organism evidence="3 4">
    <name type="scientific">Panicum virgatum</name>
    <name type="common">Blackwell switchgrass</name>
    <dbReference type="NCBI Taxonomy" id="38727"/>
    <lineage>
        <taxon>Eukaryota</taxon>
        <taxon>Viridiplantae</taxon>
        <taxon>Streptophyta</taxon>
        <taxon>Embryophyta</taxon>
        <taxon>Tracheophyta</taxon>
        <taxon>Spermatophyta</taxon>
        <taxon>Magnoliopsida</taxon>
        <taxon>Liliopsida</taxon>
        <taxon>Poales</taxon>
        <taxon>Poaceae</taxon>
        <taxon>PACMAD clade</taxon>
        <taxon>Panicoideae</taxon>
        <taxon>Panicodae</taxon>
        <taxon>Paniceae</taxon>
        <taxon>Panicinae</taxon>
        <taxon>Panicum</taxon>
        <taxon>Panicum sect. Hiantes</taxon>
    </lineage>
</organism>
<evidence type="ECO:0000256" key="2">
    <source>
        <dbReference type="SAM" id="Phobius"/>
    </source>
</evidence>
<evidence type="ECO:0000313" key="3">
    <source>
        <dbReference type="EMBL" id="KAG2548257.1"/>
    </source>
</evidence>
<keyword evidence="2" id="KW-0472">Membrane</keyword>
<dbReference type="AlphaFoldDB" id="A0A8T0NFW0"/>
<accession>A0A8T0NFW0</accession>